<evidence type="ECO:0000313" key="1">
    <source>
        <dbReference type="EMBL" id="MDU0355755.1"/>
    </source>
</evidence>
<evidence type="ECO:0000313" key="2">
    <source>
        <dbReference type="Proteomes" id="UP001247805"/>
    </source>
</evidence>
<reference evidence="1 2" key="1">
    <citation type="submission" date="2023-10" db="EMBL/GenBank/DDBJ databases">
        <title>Glaciecola aquimarina strain GGW-M5 nov., isolated from a coastal seawater.</title>
        <authorList>
            <person name="Bayburt H."/>
            <person name="Kim J.M."/>
            <person name="Choi B.J."/>
            <person name="Jeon C.O."/>
        </authorList>
    </citation>
    <scope>NUCLEOTIDE SEQUENCE [LARGE SCALE GENOMIC DNA]</scope>
    <source>
        <strain evidence="1 2">KCTC 32108</strain>
    </source>
</reference>
<keyword evidence="2" id="KW-1185">Reference proteome</keyword>
<dbReference type="EMBL" id="JAWDIO010000002">
    <property type="protein sequence ID" value="MDU0355755.1"/>
    <property type="molecule type" value="Genomic_DNA"/>
</dbReference>
<name>A0ABU3T0H2_9ALTE</name>
<dbReference type="RefSeq" id="WP_316027278.1">
    <property type="nucleotide sequence ID" value="NZ_JAWDIO010000002.1"/>
</dbReference>
<sequence length="109" mass="11873">MVNGKLTTSTLVVTSVNLGYKKIRVNGSSRSKKRVVHLRDDSEAPRVGEAIIVTGKLEKLDFGYALVAANWMLAPLNGKLIFDFLLKQPAIAIQVSVIPELESSAIHTI</sequence>
<proteinExistence type="predicted"/>
<gene>
    <name evidence="1" type="ORF">RS130_19385</name>
</gene>
<protein>
    <submittedName>
        <fullName evidence="1">Uncharacterized protein</fullName>
    </submittedName>
</protein>
<organism evidence="1 2">
    <name type="scientific">Paraglaciecola aquimarina</name>
    <dbReference type="NCBI Taxonomy" id="1235557"/>
    <lineage>
        <taxon>Bacteria</taxon>
        <taxon>Pseudomonadati</taxon>
        <taxon>Pseudomonadota</taxon>
        <taxon>Gammaproteobacteria</taxon>
        <taxon>Alteromonadales</taxon>
        <taxon>Alteromonadaceae</taxon>
        <taxon>Paraglaciecola</taxon>
    </lineage>
</organism>
<comment type="caution">
    <text evidence="1">The sequence shown here is derived from an EMBL/GenBank/DDBJ whole genome shotgun (WGS) entry which is preliminary data.</text>
</comment>
<accession>A0ABU3T0H2</accession>
<dbReference type="Proteomes" id="UP001247805">
    <property type="component" value="Unassembled WGS sequence"/>
</dbReference>